<evidence type="ECO:0000313" key="3">
    <source>
        <dbReference type="Proteomes" id="UP000295578"/>
    </source>
</evidence>
<gene>
    <name evidence="2" type="ORF">E1293_22500</name>
</gene>
<organism evidence="2 3">
    <name type="scientific">Actinomadura darangshiensis</name>
    <dbReference type="NCBI Taxonomy" id="705336"/>
    <lineage>
        <taxon>Bacteria</taxon>
        <taxon>Bacillati</taxon>
        <taxon>Actinomycetota</taxon>
        <taxon>Actinomycetes</taxon>
        <taxon>Streptosporangiales</taxon>
        <taxon>Thermomonosporaceae</taxon>
        <taxon>Actinomadura</taxon>
    </lineage>
</organism>
<reference evidence="2 3" key="1">
    <citation type="submission" date="2019-03" db="EMBL/GenBank/DDBJ databases">
        <title>Draft genome sequences of novel Actinobacteria.</title>
        <authorList>
            <person name="Sahin N."/>
            <person name="Ay H."/>
            <person name="Saygin H."/>
        </authorList>
    </citation>
    <scope>NUCLEOTIDE SEQUENCE [LARGE SCALE GENOMIC DNA]</scope>
    <source>
        <strain evidence="2 3">DSM 45941</strain>
    </source>
</reference>
<evidence type="ECO:0000256" key="1">
    <source>
        <dbReference type="SAM" id="SignalP"/>
    </source>
</evidence>
<dbReference type="Pfam" id="PF03995">
    <property type="entry name" value="Inhibitor_I36"/>
    <property type="match status" value="1"/>
</dbReference>
<dbReference type="RefSeq" id="WP_132199430.1">
    <property type="nucleotide sequence ID" value="NZ_SMKY01000105.1"/>
</dbReference>
<dbReference type="EMBL" id="SMKY01000105">
    <property type="protein sequence ID" value="TDD79730.1"/>
    <property type="molecule type" value="Genomic_DNA"/>
</dbReference>
<feature type="chain" id="PRO_5039656901" description="Peptidase inhibitor family I36 protein" evidence="1">
    <location>
        <begin position="29"/>
        <end position="171"/>
    </location>
</feature>
<dbReference type="AlphaFoldDB" id="A0A4R5B570"/>
<evidence type="ECO:0008006" key="4">
    <source>
        <dbReference type="Google" id="ProtNLM"/>
    </source>
</evidence>
<dbReference type="Proteomes" id="UP000295578">
    <property type="component" value="Unassembled WGS sequence"/>
</dbReference>
<proteinExistence type="predicted"/>
<sequence>MGIRHLVQTLTVASIAAAVAAVAAPAQALASGPRAKVQQQVDQVVNSRPDARQTGPGTVTFSSGAVLTIPAAGATAGVCTAGWYCFYQYTDYGGRKLSFHDCGANGLWQYLTDYGFGNATSSWQNFSKNTVLVYDQATTPPTTLWTELPGAESTQVGAADNKADAFETFCG</sequence>
<feature type="signal peptide" evidence="1">
    <location>
        <begin position="1"/>
        <end position="28"/>
    </location>
</feature>
<keyword evidence="1" id="KW-0732">Signal</keyword>
<comment type="caution">
    <text evidence="2">The sequence shown here is derived from an EMBL/GenBank/DDBJ whole genome shotgun (WGS) entry which is preliminary data.</text>
</comment>
<keyword evidence="3" id="KW-1185">Reference proteome</keyword>
<protein>
    <recommendedName>
        <fullName evidence="4">Peptidase inhibitor family I36 protein</fullName>
    </recommendedName>
</protein>
<evidence type="ECO:0000313" key="2">
    <source>
        <dbReference type="EMBL" id="TDD79730.1"/>
    </source>
</evidence>
<accession>A0A4R5B570</accession>
<name>A0A4R5B570_9ACTN</name>
<dbReference type="OrthoDB" id="3389749at2"/>